<reference evidence="1 3" key="1">
    <citation type="submission" date="2017-11" db="EMBL/GenBank/DDBJ databases">
        <title>The genome of Rhizophagus clarus HR1 reveals common genetic basis of auxotrophy among arbuscular mycorrhizal fungi.</title>
        <authorList>
            <person name="Kobayashi Y."/>
        </authorList>
    </citation>
    <scope>NUCLEOTIDE SEQUENCE [LARGE SCALE GENOMIC DNA]</scope>
    <source>
        <strain evidence="1 3">HR1</strain>
    </source>
</reference>
<accession>A0A2Z6QQ65</accession>
<dbReference type="AlphaFoldDB" id="A0A2Z6QQ65"/>
<proteinExistence type="predicted"/>
<dbReference type="EMBL" id="BLAL01000068">
    <property type="protein sequence ID" value="GES83181.1"/>
    <property type="molecule type" value="Genomic_DNA"/>
</dbReference>
<gene>
    <name evidence="2" type="ORF">RCL2_001034400</name>
    <name evidence="1" type="ORF">RclHR1_13550012</name>
</gene>
<dbReference type="Proteomes" id="UP000247702">
    <property type="component" value="Unassembled WGS sequence"/>
</dbReference>
<keyword evidence="3" id="KW-1185">Reference proteome</keyword>
<protein>
    <submittedName>
        <fullName evidence="1">Uncharacterized protein</fullName>
    </submittedName>
</protein>
<organism evidence="1 3">
    <name type="scientific">Rhizophagus clarus</name>
    <dbReference type="NCBI Taxonomy" id="94130"/>
    <lineage>
        <taxon>Eukaryota</taxon>
        <taxon>Fungi</taxon>
        <taxon>Fungi incertae sedis</taxon>
        <taxon>Mucoromycota</taxon>
        <taxon>Glomeromycotina</taxon>
        <taxon>Glomeromycetes</taxon>
        <taxon>Glomerales</taxon>
        <taxon>Glomeraceae</taxon>
        <taxon>Rhizophagus</taxon>
    </lineage>
</organism>
<comment type="caution">
    <text evidence="1">The sequence shown here is derived from an EMBL/GenBank/DDBJ whole genome shotgun (WGS) entry which is preliminary data.</text>
</comment>
<evidence type="ECO:0000313" key="1">
    <source>
        <dbReference type="EMBL" id="GBB87094.1"/>
    </source>
</evidence>
<evidence type="ECO:0000313" key="3">
    <source>
        <dbReference type="Proteomes" id="UP000247702"/>
    </source>
</evidence>
<dbReference type="OrthoDB" id="2328754at2759"/>
<reference evidence="2" key="2">
    <citation type="submission" date="2019-10" db="EMBL/GenBank/DDBJ databases">
        <title>Conservation and host-specific expression of non-tandemly repeated heterogenous ribosome RNA gene in arbuscular mycorrhizal fungi.</title>
        <authorList>
            <person name="Maeda T."/>
            <person name="Kobayashi Y."/>
            <person name="Nakagawa T."/>
            <person name="Ezawa T."/>
            <person name="Yamaguchi K."/>
            <person name="Bino T."/>
            <person name="Nishimoto Y."/>
            <person name="Shigenobu S."/>
            <person name="Kawaguchi M."/>
        </authorList>
    </citation>
    <scope>NUCLEOTIDE SEQUENCE</scope>
    <source>
        <strain evidence="2">HR1</strain>
    </source>
</reference>
<sequence length="218" mass="24806">MVTGNTDNIFFTDNTDNTGNIGSGIDNTGIQIDNIDNGIDIINNIITKKIYFILIGMRSDTSKLSLSDYNYIMQYKNEKSKPLNILSKKFHISNRHLYRIWKSEEVCIEAFDDINNQNETLTNSVNTPIIKTKNYFLVGDCTRAKSPIDGKEKKKNKSLCEQNSIGDCPRADVGHLSESNIQRNQFRDMIPPGISVDKNISLDAKFEKLQRGFEEEIK</sequence>
<evidence type="ECO:0000313" key="2">
    <source>
        <dbReference type="EMBL" id="GES83181.1"/>
    </source>
</evidence>
<dbReference type="Proteomes" id="UP000615446">
    <property type="component" value="Unassembled WGS sequence"/>
</dbReference>
<name>A0A2Z6QQ65_9GLOM</name>
<dbReference type="EMBL" id="BEXD01000397">
    <property type="protein sequence ID" value="GBB87094.1"/>
    <property type="molecule type" value="Genomic_DNA"/>
</dbReference>